<sequence length="240" mass="26735">MEKNTRQRRPKPASQPSALSSRRIKRAADAAALDAIRKAAAKRLRLPPQPKNAVHTRSQSNVDPDSPQGPIMNLPNEILVRILKMLPMTDQRRSTRVCKRWRLNLNTPAFFQKVNLCNAASIGLQATAKYLKVGVNHETVNLTFSCTTVSPAYTLASVAIVRSLANRCPLLKRLTFTNGRLPLEALPAIPSSVQTLVLTNVTLINGRGKIFKFYRKETGLNKKAMKAVYQELHRSTTTNK</sequence>
<reference evidence="3 4" key="1">
    <citation type="journal article" date="2016" name="Nat. Commun.">
        <title>Extremotolerant tardigrade genome and improved radiotolerance of human cultured cells by tardigrade-unique protein.</title>
        <authorList>
            <person name="Hashimoto T."/>
            <person name="Horikawa D.D."/>
            <person name="Saito Y."/>
            <person name="Kuwahara H."/>
            <person name="Kozuka-Hata H."/>
            <person name="Shin-I T."/>
            <person name="Minakuchi Y."/>
            <person name="Ohishi K."/>
            <person name="Motoyama A."/>
            <person name="Aizu T."/>
            <person name="Enomoto A."/>
            <person name="Kondo K."/>
            <person name="Tanaka S."/>
            <person name="Hara Y."/>
            <person name="Koshikawa S."/>
            <person name="Sagara H."/>
            <person name="Miura T."/>
            <person name="Yokobori S."/>
            <person name="Miyagawa K."/>
            <person name="Suzuki Y."/>
            <person name="Kubo T."/>
            <person name="Oyama M."/>
            <person name="Kohara Y."/>
            <person name="Fujiyama A."/>
            <person name="Arakawa K."/>
            <person name="Katayama T."/>
            <person name="Toyoda A."/>
            <person name="Kunieda T."/>
        </authorList>
    </citation>
    <scope>NUCLEOTIDE SEQUENCE [LARGE SCALE GENOMIC DNA]</scope>
    <source>
        <strain evidence="3 4">YOKOZUNA-1</strain>
    </source>
</reference>
<feature type="region of interest" description="Disordered" evidence="1">
    <location>
        <begin position="40"/>
        <end position="70"/>
    </location>
</feature>
<dbReference type="InterPro" id="IPR032675">
    <property type="entry name" value="LRR_dom_sf"/>
</dbReference>
<dbReference type="EMBL" id="BDGG01000009">
    <property type="protein sequence ID" value="GAV03590.1"/>
    <property type="molecule type" value="Genomic_DNA"/>
</dbReference>
<evidence type="ECO:0000313" key="3">
    <source>
        <dbReference type="EMBL" id="GAV03590.1"/>
    </source>
</evidence>
<dbReference type="OrthoDB" id="10257471at2759"/>
<evidence type="ECO:0000259" key="2">
    <source>
        <dbReference type="PROSITE" id="PS50181"/>
    </source>
</evidence>
<dbReference type="GO" id="GO:0031398">
    <property type="term" value="P:positive regulation of protein ubiquitination"/>
    <property type="evidence" value="ECO:0007669"/>
    <property type="project" value="TreeGrafter"/>
</dbReference>
<dbReference type="SUPFAM" id="SSF81383">
    <property type="entry name" value="F-box domain"/>
    <property type="match status" value="1"/>
</dbReference>
<feature type="domain" description="F-box" evidence="2">
    <location>
        <begin position="68"/>
        <end position="114"/>
    </location>
</feature>
<dbReference type="PANTHER" id="PTHR20933:SF4">
    <property type="entry name" value="F-BOX INVOLVED IN POLYQ PATHOGENESIS, ISOFORM A"/>
    <property type="match status" value="1"/>
</dbReference>
<dbReference type="AlphaFoldDB" id="A0A1D1VPV4"/>
<evidence type="ECO:0000256" key="1">
    <source>
        <dbReference type="SAM" id="MobiDB-lite"/>
    </source>
</evidence>
<comment type="caution">
    <text evidence="3">The sequence shown here is derived from an EMBL/GenBank/DDBJ whole genome shotgun (WGS) entry which is preliminary data.</text>
</comment>
<dbReference type="Pfam" id="PF12937">
    <property type="entry name" value="F-box-like"/>
    <property type="match status" value="1"/>
</dbReference>
<evidence type="ECO:0000313" key="4">
    <source>
        <dbReference type="Proteomes" id="UP000186922"/>
    </source>
</evidence>
<feature type="region of interest" description="Disordered" evidence="1">
    <location>
        <begin position="1"/>
        <end position="24"/>
    </location>
</feature>
<dbReference type="PROSITE" id="PS50181">
    <property type="entry name" value="FBOX"/>
    <property type="match status" value="1"/>
</dbReference>
<feature type="compositionally biased region" description="Basic residues" evidence="1">
    <location>
        <begin position="1"/>
        <end position="11"/>
    </location>
</feature>
<proteinExistence type="predicted"/>
<dbReference type="InterPro" id="IPR036047">
    <property type="entry name" value="F-box-like_dom_sf"/>
</dbReference>
<dbReference type="PANTHER" id="PTHR20933">
    <property type="entry name" value="F-BOX ONLY PROTEIN 33"/>
    <property type="match status" value="1"/>
</dbReference>
<dbReference type="InterPro" id="IPR001810">
    <property type="entry name" value="F-box_dom"/>
</dbReference>
<accession>A0A1D1VPV4</accession>
<protein>
    <recommendedName>
        <fullName evidence="2">F-box domain-containing protein</fullName>
    </recommendedName>
</protein>
<organism evidence="3 4">
    <name type="scientific">Ramazzottius varieornatus</name>
    <name type="common">Water bear</name>
    <name type="synonym">Tardigrade</name>
    <dbReference type="NCBI Taxonomy" id="947166"/>
    <lineage>
        <taxon>Eukaryota</taxon>
        <taxon>Metazoa</taxon>
        <taxon>Ecdysozoa</taxon>
        <taxon>Tardigrada</taxon>
        <taxon>Eutardigrada</taxon>
        <taxon>Parachela</taxon>
        <taxon>Hypsibioidea</taxon>
        <taxon>Ramazzottiidae</taxon>
        <taxon>Ramazzottius</taxon>
    </lineage>
</organism>
<gene>
    <name evidence="3" type="primary">RvY_13986-1</name>
    <name evidence="3" type="synonym">RvY_13986.1</name>
    <name evidence="3" type="ORF">RvY_13986</name>
</gene>
<keyword evidence="4" id="KW-1185">Reference proteome</keyword>
<dbReference type="Proteomes" id="UP000186922">
    <property type="component" value="Unassembled WGS sequence"/>
</dbReference>
<dbReference type="Gene3D" id="3.80.10.10">
    <property type="entry name" value="Ribonuclease Inhibitor"/>
    <property type="match status" value="1"/>
</dbReference>
<name>A0A1D1VPV4_RAMVA</name>